<reference evidence="1 2" key="1">
    <citation type="journal article" date="2020" name="ISME J.">
        <title>Enrichment and physiological characterization of a novel comammox Nitrospira indicates ammonium inhibition of complete nitrification.</title>
        <authorList>
            <person name="Sakoula D."/>
            <person name="Koch H."/>
            <person name="Frank J."/>
            <person name="Jetten M.S.M."/>
            <person name="van Kessel M.A.H.J."/>
            <person name="Lucker S."/>
        </authorList>
    </citation>
    <scope>NUCLEOTIDE SEQUENCE [LARGE SCALE GENOMIC DNA]</scope>
    <source>
        <strain evidence="1">Comreactor17</strain>
    </source>
</reference>
<dbReference type="Proteomes" id="UP000593737">
    <property type="component" value="Chromosome"/>
</dbReference>
<organism evidence="1 2">
    <name type="scientific">Candidatus Nitrospira kreftii</name>
    <dbReference type="NCBI Taxonomy" id="2652173"/>
    <lineage>
        <taxon>Bacteria</taxon>
        <taxon>Pseudomonadati</taxon>
        <taxon>Nitrospirota</taxon>
        <taxon>Nitrospiria</taxon>
        <taxon>Nitrospirales</taxon>
        <taxon>Nitrospiraceae</taxon>
        <taxon>Nitrospira</taxon>
    </lineage>
</organism>
<dbReference type="AlphaFoldDB" id="A0A7S8FHB1"/>
<sequence length="178" mass="19879">MVDRIVSKGGVAIRLTDERWAHIIEEHGELTGFRGAVLETASSPARILVGSDGELLAVREIEQGKHLVVVYREQSEDGFIITAFLTRRIRSAGEEEASMAIADIQEYLKLLPAVNRAPQHAVWLTYDDEADTLYVNYKKPSHATDSEMTDDDVIIRYEGNQVIGFTVLHASKRVKKTA</sequence>
<protein>
    <submittedName>
        <fullName evidence="1">Uncharacterized protein</fullName>
    </submittedName>
</protein>
<gene>
    <name evidence="1" type="ORF">Nkreftii_003619</name>
</gene>
<name>A0A7S8FHB1_9BACT</name>
<evidence type="ECO:0000313" key="1">
    <source>
        <dbReference type="EMBL" id="QPD05845.1"/>
    </source>
</evidence>
<evidence type="ECO:0000313" key="2">
    <source>
        <dbReference type="Proteomes" id="UP000593737"/>
    </source>
</evidence>
<dbReference type="Pfam" id="PF10049">
    <property type="entry name" value="DUF2283"/>
    <property type="match status" value="1"/>
</dbReference>
<accession>A0A7S8FHB1</accession>
<dbReference type="KEGG" id="nkf:Nkreftii_003619"/>
<dbReference type="InterPro" id="IPR019270">
    <property type="entry name" value="DUF2283"/>
</dbReference>
<dbReference type="EMBL" id="CP047423">
    <property type="protein sequence ID" value="QPD05845.1"/>
    <property type="molecule type" value="Genomic_DNA"/>
</dbReference>
<proteinExistence type="predicted"/>